<organism evidence="3 4">
    <name type="scientific">Bhargavaea changchunensis</name>
    <dbReference type="NCBI Taxonomy" id="2134037"/>
    <lineage>
        <taxon>Bacteria</taxon>
        <taxon>Bacillati</taxon>
        <taxon>Bacillota</taxon>
        <taxon>Bacilli</taxon>
        <taxon>Bacillales</taxon>
        <taxon>Caryophanaceae</taxon>
        <taxon>Bhargavaea</taxon>
    </lineage>
</organism>
<comment type="caution">
    <text evidence="3">The sequence shown here is derived from an EMBL/GenBank/DDBJ whole genome shotgun (WGS) entry which is preliminary data.</text>
</comment>
<protein>
    <submittedName>
        <fullName evidence="3">DUF4355 domain-containing protein</fullName>
    </submittedName>
</protein>
<sequence>MKFKTKWPLRLDIQFFAEDPPPADPPADPGKGDPEEKPAIFTQSEVDSKISKAVDSALEKARKKFEDEKKQAIEDAKKDAEDYAKMSAKEREEAEIQKRLKAIEERERELNEKQLLSEIESDLKEQALPLSFAQSLLRLGENEEIKKAITSIKKDFDAAVNERVKEELRQETPGVGSGRKQTHSASSMAEKARKHRLIK</sequence>
<name>A0ABW2NEE2_9BACL</name>
<evidence type="ECO:0000256" key="2">
    <source>
        <dbReference type="SAM" id="MobiDB-lite"/>
    </source>
</evidence>
<keyword evidence="4" id="KW-1185">Reference proteome</keyword>
<dbReference type="InterPro" id="IPR025580">
    <property type="entry name" value="Gp46"/>
</dbReference>
<keyword evidence="1" id="KW-0175">Coiled coil</keyword>
<reference evidence="4" key="1">
    <citation type="journal article" date="2019" name="Int. J. Syst. Evol. Microbiol.">
        <title>The Global Catalogue of Microorganisms (GCM) 10K type strain sequencing project: providing services to taxonomists for standard genome sequencing and annotation.</title>
        <authorList>
            <consortium name="The Broad Institute Genomics Platform"/>
            <consortium name="The Broad Institute Genome Sequencing Center for Infectious Disease"/>
            <person name="Wu L."/>
            <person name="Ma J."/>
        </authorList>
    </citation>
    <scope>NUCLEOTIDE SEQUENCE [LARGE SCALE GENOMIC DNA]</scope>
    <source>
        <strain evidence="4">JCM 4738</strain>
    </source>
</reference>
<dbReference type="Pfam" id="PF14265">
    <property type="entry name" value="DUF4355"/>
    <property type="match status" value="1"/>
</dbReference>
<accession>A0ABW2NEE2</accession>
<evidence type="ECO:0000313" key="4">
    <source>
        <dbReference type="Proteomes" id="UP001596483"/>
    </source>
</evidence>
<feature type="coiled-coil region" evidence="1">
    <location>
        <begin position="62"/>
        <end position="113"/>
    </location>
</feature>
<dbReference type="Proteomes" id="UP001596483">
    <property type="component" value="Unassembled WGS sequence"/>
</dbReference>
<proteinExistence type="predicted"/>
<feature type="compositionally biased region" description="Pro residues" evidence="2">
    <location>
        <begin position="19"/>
        <end position="28"/>
    </location>
</feature>
<evidence type="ECO:0000256" key="1">
    <source>
        <dbReference type="SAM" id="Coils"/>
    </source>
</evidence>
<gene>
    <name evidence="3" type="ORF">ACFQQH_05250</name>
</gene>
<feature type="region of interest" description="Disordered" evidence="2">
    <location>
        <begin position="15"/>
        <end position="48"/>
    </location>
</feature>
<feature type="region of interest" description="Disordered" evidence="2">
    <location>
        <begin position="165"/>
        <end position="199"/>
    </location>
</feature>
<dbReference type="RefSeq" id="WP_157297365.1">
    <property type="nucleotide sequence ID" value="NZ_JBHTCT010000011.1"/>
</dbReference>
<dbReference type="EMBL" id="JBHTCT010000011">
    <property type="protein sequence ID" value="MFC7364532.1"/>
    <property type="molecule type" value="Genomic_DNA"/>
</dbReference>
<evidence type="ECO:0000313" key="3">
    <source>
        <dbReference type="EMBL" id="MFC7364532.1"/>
    </source>
</evidence>